<evidence type="ECO:0000313" key="1">
    <source>
        <dbReference type="EMBL" id="RVE62167.1"/>
    </source>
</evidence>
<organism evidence="1 2">
    <name type="scientific">Oryzias javanicus</name>
    <name type="common">Javanese ricefish</name>
    <name type="synonym">Aplocheilus javanicus</name>
    <dbReference type="NCBI Taxonomy" id="123683"/>
    <lineage>
        <taxon>Eukaryota</taxon>
        <taxon>Metazoa</taxon>
        <taxon>Chordata</taxon>
        <taxon>Craniata</taxon>
        <taxon>Vertebrata</taxon>
        <taxon>Euteleostomi</taxon>
        <taxon>Actinopterygii</taxon>
        <taxon>Neopterygii</taxon>
        <taxon>Teleostei</taxon>
        <taxon>Neoteleostei</taxon>
        <taxon>Acanthomorphata</taxon>
        <taxon>Ovalentaria</taxon>
        <taxon>Atherinomorphae</taxon>
        <taxon>Beloniformes</taxon>
        <taxon>Adrianichthyidae</taxon>
        <taxon>Oryziinae</taxon>
        <taxon>Oryzias</taxon>
    </lineage>
</organism>
<dbReference type="OrthoDB" id="8843611at2759"/>
<accession>A0A3S2M8K8</accession>
<proteinExistence type="predicted"/>
<evidence type="ECO:0000313" key="2">
    <source>
        <dbReference type="Proteomes" id="UP000283210"/>
    </source>
</evidence>
<name>A0A3S2M8K8_ORYJA</name>
<dbReference type="EMBL" id="CM012452">
    <property type="protein sequence ID" value="RVE62167.1"/>
    <property type="molecule type" value="Genomic_DNA"/>
</dbReference>
<gene>
    <name evidence="1" type="ORF">OJAV_G00154480</name>
</gene>
<keyword evidence="2" id="KW-1185">Reference proteome</keyword>
<protein>
    <submittedName>
        <fullName evidence="1">Uncharacterized protein</fullName>
    </submittedName>
</protein>
<dbReference type="Proteomes" id="UP000283210">
    <property type="component" value="Chromosome 16"/>
</dbReference>
<dbReference type="AlphaFoldDB" id="A0A3S2M8K8"/>
<reference evidence="1 2" key="2">
    <citation type="submission" date="2019-01" db="EMBL/GenBank/DDBJ databases">
        <title>A chromosome length genome reference of the Java medaka (oryzias javanicus).</title>
        <authorList>
            <person name="Herpin A."/>
            <person name="Takehana Y."/>
            <person name="Naruse K."/>
            <person name="Ansai S."/>
            <person name="Kawaguchi M."/>
        </authorList>
    </citation>
    <scope>NUCLEOTIDE SEQUENCE [LARGE SCALE GENOMIC DNA]</scope>
    <source>
        <strain evidence="1">RS831</strain>
        <tissue evidence="1">Whole body</tissue>
    </source>
</reference>
<reference evidence="1 2" key="1">
    <citation type="submission" date="2018-11" db="EMBL/GenBank/DDBJ databases">
        <authorList>
            <person name="Lopez-Roques C."/>
            <person name="Donnadieu C."/>
            <person name="Bouchez O."/>
            <person name="Klopp C."/>
            <person name="Cabau C."/>
            <person name="Zahm M."/>
        </authorList>
    </citation>
    <scope>NUCLEOTIDE SEQUENCE [LARGE SCALE GENOMIC DNA]</scope>
    <source>
        <strain evidence="1">RS831</strain>
        <tissue evidence="1">Whole body</tissue>
    </source>
</reference>
<sequence>MIDTVHRLGRLTENANKPRGIILQFSSRTYRDAVWKAAKNNPILQERHLRFTEDLCTADRESRAALWPLIQATRREGKVAYYVGGGAYINGKEACRKKKPRGSWSLRQIPFCSDPESVLASDGRIRSEPCLVG</sequence>